<dbReference type="PANTHER" id="PTHR47949:SF4">
    <property type="entry name" value="TYROSINE N-MONOOXYGENASE"/>
    <property type="match status" value="1"/>
</dbReference>
<dbReference type="AlphaFoldDB" id="A0A1U7YCT3"/>
<dbReference type="PRINTS" id="PR00463">
    <property type="entry name" value="EP450I"/>
</dbReference>
<reference evidence="4" key="1">
    <citation type="journal article" date="2013" name="Genome Biol.">
        <title>Reference genomes and transcriptomes of Nicotiana sylvestris and Nicotiana tomentosiformis.</title>
        <authorList>
            <person name="Sierro N."/>
            <person name="Battey J.N."/>
            <person name="Ouadi S."/>
            <person name="Bovet L."/>
            <person name="Goepfert S."/>
            <person name="Bakaher N."/>
            <person name="Peitsch M.C."/>
            <person name="Ivanov N.V."/>
        </authorList>
    </citation>
    <scope>NUCLEOTIDE SEQUENCE [LARGE SCALE GENOMIC DNA]</scope>
</reference>
<dbReference type="Pfam" id="PF00067">
    <property type="entry name" value="p450"/>
    <property type="match status" value="1"/>
</dbReference>
<dbReference type="GO" id="GO:0020037">
    <property type="term" value="F:heme binding"/>
    <property type="evidence" value="ECO:0007669"/>
    <property type="project" value="InterPro"/>
</dbReference>
<name>A0A1U7YCT3_NICSY</name>
<dbReference type="PANTHER" id="PTHR47949">
    <property type="entry name" value="CYTOCHROME P450 703A2-RELATED-RELATED"/>
    <property type="match status" value="1"/>
</dbReference>
<keyword evidence="3" id="KW-0503">Monooxygenase</keyword>
<dbReference type="InterPro" id="IPR051382">
    <property type="entry name" value="CYP450_AA/FA_Hydroxylases"/>
</dbReference>
<dbReference type="GO" id="GO:0005506">
    <property type="term" value="F:iron ion binding"/>
    <property type="evidence" value="ECO:0007669"/>
    <property type="project" value="InterPro"/>
</dbReference>
<reference evidence="5" key="2">
    <citation type="submission" date="2025-08" db="UniProtKB">
        <authorList>
            <consortium name="RefSeq"/>
        </authorList>
    </citation>
    <scope>IDENTIFICATION</scope>
    <source>
        <tissue evidence="5">Leaf</tissue>
    </source>
</reference>
<dbReference type="InterPro" id="IPR002401">
    <property type="entry name" value="Cyt_P450_E_grp-I"/>
</dbReference>
<dbReference type="SUPFAM" id="SSF48264">
    <property type="entry name" value="Cytochrome P450"/>
    <property type="match status" value="1"/>
</dbReference>
<keyword evidence="4" id="KW-1185">Reference proteome</keyword>
<sequence length="247" mass="27993">MWGLSVYGKIGGSNFGHYNSSKARFYRLEIMVEINTRGELILATVDNTSNAVEWTIREMLNQPKIMQMAIEEIDLVIGSSRLVQKYDLPQLNYVKACIKEAFRLHPISSFNVPYVSVFDTIVGEYFIPKGNVVQLSRIGLGRNPRVWEDTMKFKPERHVNEESREVVLTDSELRLLSFSIGRRGCPGMQLGSTITIMLIARLLQGFTWSLLPNSPGNDLVQNLKCDLSSPMPLFAQAKLRLSKGMYL</sequence>
<keyword evidence="2 3" id="KW-0408">Iron</keyword>
<dbReference type="InterPro" id="IPR036396">
    <property type="entry name" value="Cyt_P450_sf"/>
</dbReference>
<accession>A0A1U7YCT3</accession>
<keyword evidence="2 3" id="KW-0349">Heme</keyword>
<dbReference type="InterPro" id="IPR017972">
    <property type="entry name" value="Cyt_P450_CS"/>
</dbReference>
<evidence type="ECO:0000256" key="2">
    <source>
        <dbReference type="PIRSR" id="PIRSR602401-1"/>
    </source>
</evidence>
<dbReference type="RefSeq" id="XP_009797054.1">
    <property type="nucleotide sequence ID" value="XM_009798752.1"/>
</dbReference>
<dbReference type="eggNOG" id="KOG0156">
    <property type="taxonomic scope" value="Eukaryota"/>
</dbReference>
<dbReference type="GO" id="GO:0016705">
    <property type="term" value="F:oxidoreductase activity, acting on paired donors, with incorporation or reduction of molecular oxygen"/>
    <property type="evidence" value="ECO:0007669"/>
    <property type="project" value="InterPro"/>
</dbReference>
<protein>
    <submittedName>
        <fullName evidence="5">Valine N-monooxygenase 1</fullName>
    </submittedName>
</protein>
<comment type="similarity">
    <text evidence="3">Belongs to the cytochrome P450 family.</text>
</comment>
<evidence type="ECO:0000256" key="1">
    <source>
        <dbReference type="ARBA" id="ARBA00023002"/>
    </source>
</evidence>
<keyword evidence="1 3" id="KW-0560">Oxidoreductase</keyword>
<dbReference type="STRING" id="4096.A0A1U7YCT3"/>
<dbReference type="OrthoDB" id="2789670at2759"/>
<dbReference type="Gene3D" id="1.10.630.10">
    <property type="entry name" value="Cytochrome P450"/>
    <property type="match status" value="1"/>
</dbReference>
<evidence type="ECO:0000256" key="3">
    <source>
        <dbReference type="RuleBase" id="RU000461"/>
    </source>
</evidence>
<dbReference type="Proteomes" id="UP000189701">
    <property type="component" value="Unplaced"/>
</dbReference>
<dbReference type="PRINTS" id="PR00385">
    <property type="entry name" value="P450"/>
</dbReference>
<proteinExistence type="inferred from homology"/>
<evidence type="ECO:0000313" key="5">
    <source>
        <dbReference type="RefSeq" id="XP_009797054.1"/>
    </source>
</evidence>
<dbReference type="InterPro" id="IPR001128">
    <property type="entry name" value="Cyt_P450"/>
</dbReference>
<organism evidence="4 5">
    <name type="scientific">Nicotiana sylvestris</name>
    <name type="common">Wood tobacco</name>
    <name type="synonym">South American tobacco</name>
    <dbReference type="NCBI Taxonomy" id="4096"/>
    <lineage>
        <taxon>Eukaryota</taxon>
        <taxon>Viridiplantae</taxon>
        <taxon>Streptophyta</taxon>
        <taxon>Embryophyta</taxon>
        <taxon>Tracheophyta</taxon>
        <taxon>Spermatophyta</taxon>
        <taxon>Magnoliopsida</taxon>
        <taxon>eudicotyledons</taxon>
        <taxon>Gunneridae</taxon>
        <taxon>Pentapetalae</taxon>
        <taxon>asterids</taxon>
        <taxon>lamiids</taxon>
        <taxon>Solanales</taxon>
        <taxon>Solanaceae</taxon>
        <taxon>Nicotianoideae</taxon>
        <taxon>Nicotianeae</taxon>
        <taxon>Nicotiana</taxon>
    </lineage>
</organism>
<comment type="cofactor">
    <cofactor evidence="2">
        <name>heme</name>
        <dbReference type="ChEBI" id="CHEBI:30413"/>
    </cofactor>
</comment>
<gene>
    <name evidence="5" type="primary">LOC104243549</name>
</gene>
<evidence type="ECO:0000313" key="4">
    <source>
        <dbReference type="Proteomes" id="UP000189701"/>
    </source>
</evidence>
<keyword evidence="2 3" id="KW-0479">Metal-binding</keyword>
<dbReference type="PROSITE" id="PS00086">
    <property type="entry name" value="CYTOCHROME_P450"/>
    <property type="match status" value="1"/>
</dbReference>
<dbReference type="GO" id="GO:0004497">
    <property type="term" value="F:monooxygenase activity"/>
    <property type="evidence" value="ECO:0007669"/>
    <property type="project" value="UniProtKB-KW"/>
</dbReference>
<feature type="binding site" description="axial binding residue" evidence="2">
    <location>
        <position position="185"/>
    </location>
    <ligand>
        <name>heme</name>
        <dbReference type="ChEBI" id="CHEBI:30413"/>
    </ligand>
    <ligandPart>
        <name>Fe</name>
        <dbReference type="ChEBI" id="CHEBI:18248"/>
    </ligandPart>
</feature>